<comment type="caution">
    <text evidence="3">The sequence shown here is derived from an EMBL/GenBank/DDBJ whole genome shotgun (WGS) entry which is preliminary data.</text>
</comment>
<dbReference type="Gene3D" id="1.10.30.10">
    <property type="entry name" value="High mobility group box domain"/>
    <property type="match status" value="1"/>
</dbReference>
<sequence>MPKSKSSYINDKSSITSKSSMTFTNSQDSSFQNLTSYLAPSVTAEPYKLTLSLHDLLSPKLKSNGSPARPQNAYSLFLKDYIAMIKQQGLTVNQGQKLTRKEISYHANKSWNSQPSQVTRFFEILSMSAKEIHESLYPDHKYRPTRKHGKKIKRTNDENIKELRSNHTINNTINNIPTSDLLHASVDSFPNLDVDFELYEPKEEEIYFSLFPTSLDNL</sequence>
<name>A0A9N8V5Q4_9GLOM</name>
<organism evidence="3 4">
    <name type="scientific">Funneliformis caledonium</name>
    <dbReference type="NCBI Taxonomy" id="1117310"/>
    <lineage>
        <taxon>Eukaryota</taxon>
        <taxon>Fungi</taxon>
        <taxon>Fungi incertae sedis</taxon>
        <taxon>Mucoromycota</taxon>
        <taxon>Glomeromycotina</taxon>
        <taxon>Glomeromycetes</taxon>
        <taxon>Glomerales</taxon>
        <taxon>Glomeraceae</taxon>
        <taxon>Funneliformis</taxon>
    </lineage>
</organism>
<reference evidence="3" key="1">
    <citation type="submission" date="2021-06" db="EMBL/GenBank/DDBJ databases">
        <authorList>
            <person name="Kallberg Y."/>
            <person name="Tangrot J."/>
            <person name="Rosling A."/>
        </authorList>
    </citation>
    <scope>NUCLEOTIDE SEQUENCE</scope>
    <source>
        <strain evidence="3">UK204</strain>
    </source>
</reference>
<dbReference type="OrthoDB" id="6247875at2759"/>
<dbReference type="InterPro" id="IPR036910">
    <property type="entry name" value="HMG_box_dom_sf"/>
</dbReference>
<keyword evidence="1" id="KW-0238">DNA-binding</keyword>
<evidence type="ECO:0000259" key="2">
    <source>
        <dbReference type="PROSITE" id="PS50118"/>
    </source>
</evidence>
<dbReference type="EMBL" id="CAJVPQ010000035">
    <property type="protein sequence ID" value="CAG8439120.1"/>
    <property type="molecule type" value="Genomic_DNA"/>
</dbReference>
<feature type="DNA-binding region" description="HMG box" evidence="1">
    <location>
        <begin position="67"/>
        <end position="141"/>
    </location>
</feature>
<feature type="domain" description="HMG box" evidence="2">
    <location>
        <begin position="67"/>
        <end position="141"/>
    </location>
</feature>
<evidence type="ECO:0000313" key="4">
    <source>
        <dbReference type="Proteomes" id="UP000789570"/>
    </source>
</evidence>
<dbReference type="PROSITE" id="PS50118">
    <property type="entry name" value="HMG_BOX_2"/>
    <property type="match status" value="1"/>
</dbReference>
<evidence type="ECO:0000256" key="1">
    <source>
        <dbReference type="PROSITE-ProRule" id="PRU00267"/>
    </source>
</evidence>
<protein>
    <submittedName>
        <fullName evidence="3">9264_t:CDS:1</fullName>
    </submittedName>
</protein>
<dbReference type="InterPro" id="IPR009071">
    <property type="entry name" value="HMG_box_dom"/>
</dbReference>
<dbReference type="Proteomes" id="UP000789570">
    <property type="component" value="Unassembled WGS sequence"/>
</dbReference>
<evidence type="ECO:0000313" key="3">
    <source>
        <dbReference type="EMBL" id="CAG8439120.1"/>
    </source>
</evidence>
<dbReference type="GO" id="GO:0003677">
    <property type="term" value="F:DNA binding"/>
    <property type="evidence" value="ECO:0007669"/>
    <property type="project" value="UniProtKB-UniRule"/>
</dbReference>
<gene>
    <name evidence="3" type="ORF">FCALED_LOCUS377</name>
</gene>
<accession>A0A9N8V5Q4</accession>
<keyword evidence="4" id="KW-1185">Reference proteome</keyword>
<dbReference type="AlphaFoldDB" id="A0A9N8V5Q4"/>
<dbReference type="GO" id="GO:0005634">
    <property type="term" value="C:nucleus"/>
    <property type="evidence" value="ECO:0007669"/>
    <property type="project" value="UniProtKB-UniRule"/>
</dbReference>
<keyword evidence="1" id="KW-0539">Nucleus</keyword>
<proteinExistence type="predicted"/>
<dbReference type="SUPFAM" id="SSF47095">
    <property type="entry name" value="HMG-box"/>
    <property type="match status" value="1"/>
</dbReference>